<dbReference type="Proteomes" id="UP000283543">
    <property type="component" value="Unassembled WGS sequence"/>
</dbReference>
<evidence type="ECO:0000313" key="12">
    <source>
        <dbReference type="Proteomes" id="UP000266196"/>
    </source>
</evidence>
<evidence type="ECO:0000313" key="9">
    <source>
        <dbReference type="EMBL" id="RHY93918.1"/>
    </source>
</evidence>
<dbReference type="EMBL" id="QUSZ01011045">
    <property type="protein sequence ID" value="RHX97669.1"/>
    <property type="molecule type" value="Genomic_DNA"/>
</dbReference>
<dbReference type="PANTHER" id="PTHR43092:SF2">
    <property type="entry name" value="HERCYNYLCYSTEINE SULFOXIDE LYASE"/>
    <property type="match status" value="1"/>
</dbReference>
<evidence type="ECO:0000256" key="1">
    <source>
        <dbReference type="ARBA" id="ARBA00022898"/>
    </source>
</evidence>
<dbReference type="Proteomes" id="UP000266643">
    <property type="component" value="Unassembled WGS sequence"/>
</dbReference>
<dbReference type="EMBL" id="QUTB01010877">
    <property type="protein sequence ID" value="RHY38818.1"/>
    <property type="molecule type" value="Genomic_DNA"/>
</dbReference>
<accession>A0A397D008</accession>
<dbReference type="VEuPathDB" id="FungiDB:H257_16497"/>
<protein>
    <recommendedName>
        <fullName evidence="2">Aminotransferase class V domain-containing protein</fullName>
    </recommendedName>
</protein>
<dbReference type="EMBL" id="QUTA01012714">
    <property type="protein sequence ID" value="RHX97456.1"/>
    <property type="molecule type" value="Genomic_DNA"/>
</dbReference>
<dbReference type="EMBL" id="QUTF01023709">
    <property type="protein sequence ID" value="RHY86338.1"/>
    <property type="molecule type" value="Genomic_DNA"/>
</dbReference>
<evidence type="ECO:0000259" key="2">
    <source>
        <dbReference type="Pfam" id="PF00266"/>
    </source>
</evidence>
<comment type="caution">
    <text evidence="6">The sequence shown here is derived from an EMBL/GenBank/DDBJ whole genome shotgun (WGS) entry which is preliminary data.</text>
</comment>
<evidence type="ECO:0000313" key="14">
    <source>
        <dbReference type="Proteomes" id="UP000266643"/>
    </source>
</evidence>
<keyword evidence="1" id="KW-0663">Pyridoxal phosphate</keyword>
<dbReference type="InterPro" id="IPR015422">
    <property type="entry name" value="PyrdxlP-dep_Trfase_small"/>
</dbReference>
<evidence type="ECO:0000313" key="5">
    <source>
        <dbReference type="EMBL" id="RHY38818.1"/>
    </source>
</evidence>
<evidence type="ECO:0000313" key="3">
    <source>
        <dbReference type="EMBL" id="RHX97456.1"/>
    </source>
</evidence>
<dbReference type="Gene3D" id="3.40.640.10">
    <property type="entry name" value="Type I PLP-dependent aspartate aminotransferase-like (Major domain)"/>
    <property type="match status" value="1"/>
</dbReference>
<dbReference type="Proteomes" id="UP000286510">
    <property type="component" value="Unassembled WGS sequence"/>
</dbReference>
<dbReference type="Proteomes" id="UP000266239">
    <property type="component" value="Unassembled WGS sequence"/>
</dbReference>
<dbReference type="Pfam" id="PF00266">
    <property type="entry name" value="Aminotran_5"/>
    <property type="match status" value="1"/>
</dbReference>
<evidence type="ECO:0000313" key="16">
    <source>
        <dbReference type="Proteomes" id="UP000286510"/>
    </source>
</evidence>
<evidence type="ECO:0000313" key="8">
    <source>
        <dbReference type="EMBL" id="RHY86338.1"/>
    </source>
</evidence>
<evidence type="ECO:0000313" key="4">
    <source>
        <dbReference type="EMBL" id="RHX97669.1"/>
    </source>
</evidence>
<evidence type="ECO:0000313" key="7">
    <source>
        <dbReference type="EMBL" id="RHY58053.1"/>
    </source>
</evidence>
<organism evidence="6 11">
    <name type="scientific">Aphanomyces astaci</name>
    <name type="common">Crayfish plague agent</name>
    <dbReference type="NCBI Taxonomy" id="112090"/>
    <lineage>
        <taxon>Eukaryota</taxon>
        <taxon>Sar</taxon>
        <taxon>Stramenopiles</taxon>
        <taxon>Oomycota</taxon>
        <taxon>Saprolegniomycetes</taxon>
        <taxon>Saprolegniales</taxon>
        <taxon>Verrucalvaceae</taxon>
        <taxon>Aphanomyces</taxon>
    </lineage>
</organism>
<sequence>MPLPTTTAPPTNPHVYLQNLVELTDDEYTPPPPPAFDEDLRTFRRPEALEYGRQIKSTLFTLDPAVNFLNHGSYGSCSKPVMAVREAYLRRQEFEPIKFMEDLGPRLARVTRIVAKYVHAEPRQIALVPNASAATTSVLRSFPFPKDSVIVSFNLEYVPVTYQMALTGLKQHVIDLSPPFSAAGVLKAFREALDNTDTIGMVVVDHITSTSGLVLPVKDIIHMCKTRGIPVLVDGAHAIGQIPLNLTDLQPDFYVSNFHKWMLSPKSAAFLYIREPSKYTIRPTVISHGFGHGTFAEFNLIGTMDYSASLAVPASLAFHDAMGGAALMARNHDVCVTAALKLAETWQTTLLTDEVDTMIGSICVVELPPALFVGHSDDVDVALETLRLVLRTHYRIEAKTAHVGGIPGLRISTQMYNEAADYDDLGAAVLDILTRDAADLAV</sequence>
<evidence type="ECO:0000313" key="13">
    <source>
        <dbReference type="Proteomes" id="UP000266239"/>
    </source>
</evidence>
<dbReference type="Proteomes" id="UP000265427">
    <property type="component" value="Unassembled WGS sequence"/>
</dbReference>
<dbReference type="InterPro" id="IPR015421">
    <property type="entry name" value="PyrdxlP-dep_Trfase_major"/>
</dbReference>
<dbReference type="EMBL" id="QUTE01017248">
    <property type="protein sequence ID" value="RHY93918.1"/>
    <property type="molecule type" value="Genomic_DNA"/>
</dbReference>
<dbReference type="AlphaFoldDB" id="A0A397D008"/>
<evidence type="ECO:0000313" key="15">
    <source>
        <dbReference type="Proteomes" id="UP000283543"/>
    </source>
</evidence>
<dbReference type="PANTHER" id="PTHR43092">
    <property type="entry name" value="L-CYSTEINE DESULFHYDRASE"/>
    <property type="match status" value="1"/>
</dbReference>
<dbReference type="InterPro" id="IPR000192">
    <property type="entry name" value="Aminotrans_V_dom"/>
</dbReference>
<feature type="domain" description="Aminotransferase class V" evidence="2">
    <location>
        <begin position="112"/>
        <end position="423"/>
    </location>
</feature>
<gene>
    <name evidence="3" type="ORF">DYB25_008677</name>
    <name evidence="8" type="ORF">DYB26_003620</name>
    <name evidence="7" type="ORF">DYB30_004837</name>
    <name evidence="9" type="ORF">DYB31_003589</name>
    <name evidence="5" type="ORF">DYB34_008221</name>
    <name evidence="4" type="ORF">DYB36_010828</name>
    <name evidence="6" type="ORF">DYB38_003771</name>
</gene>
<proteinExistence type="predicted"/>
<name>A0A397D008_APHAT</name>
<evidence type="ECO:0000313" key="10">
    <source>
        <dbReference type="Proteomes" id="UP000265427"/>
    </source>
</evidence>
<dbReference type="Proteomes" id="UP000265716">
    <property type="component" value="Unassembled WGS sequence"/>
</dbReference>
<reference evidence="10 11" key="1">
    <citation type="submission" date="2018-08" db="EMBL/GenBank/DDBJ databases">
        <title>Aphanomyces genome sequencing and annotation.</title>
        <authorList>
            <person name="Minardi D."/>
            <person name="Oidtmann B."/>
            <person name="Van Der Giezen M."/>
            <person name="Studholme D.J."/>
        </authorList>
    </citation>
    <scope>NUCLEOTIDE SEQUENCE [LARGE SCALE GENOMIC DNA]</scope>
    <source>
        <strain evidence="9 12">197901</strain>
        <strain evidence="7 14">D2</strain>
        <strain evidence="8 16">FDL457</strain>
        <strain evidence="4 10">Kv</strain>
        <strain evidence="6 11">SA</strain>
        <strain evidence="5 15">Si</strain>
        <strain evidence="3 13">Yx</strain>
    </source>
</reference>
<dbReference type="EMBL" id="QUTC01006254">
    <property type="protein sequence ID" value="RHY53132.1"/>
    <property type="molecule type" value="Genomic_DNA"/>
</dbReference>
<dbReference type="Proteomes" id="UP000266196">
    <property type="component" value="Unassembled WGS sequence"/>
</dbReference>
<dbReference type="Gene3D" id="3.90.1150.10">
    <property type="entry name" value="Aspartate Aminotransferase, domain 1"/>
    <property type="match status" value="1"/>
</dbReference>
<dbReference type="SUPFAM" id="SSF53383">
    <property type="entry name" value="PLP-dependent transferases"/>
    <property type="match status" value="1"/>
</dbReference>
<dbReference type="EMBL" id="QUTD01006023">
    <property type="protein sequence ID" value="RHY58053.1"/>
    <property type="molecule type" value="Genomic_DNA"/>
</dbReference>
<dbReference type="InterPro" id="IPR015424">
    <property type="entry name" value="PyrdxlP-dep_Trfase"/>
</dbReference>
<evidence type="ECO:0000313" key="11">
    <source>
        <dbReference type="Proteomes" id="UP000265716"/>
    </source>
</evidence>
<evidence type="ECO:0000313" key="6">
    <source>
        <dbReference type="EMBL" id="RHY53132.1"/>
    </source>
</evidence>